<organism evidence="2 3">
    <name type="scientific">Pseudomonas atacamensis</name>
    <dbReference type="NCBI Taxonomy" id="2565368"/>
    <lineage>
        <taxon>Bacteria</taxon>
        <taxon>Pseudomonadati</taxon>
        <taxon>Pseudomonadota</taxon>
        <taxon>Gammaproteobacteria</taxon>
        <taxon>Pseudomonadales</taxon>
        <taxon>Pseudomonadaceae</taxon>
        <taxon>Pseudomonas</taxon>
    </lineage>
</organism>
<dbReference type="Proteomes" id="UP000310574">
    <property type="component" value="Unassembled WGS sequence"/>
</dbReference>
<comment type="caution">
    <text evidence="2">The sequence shown here is derived from an EMBL/GenBank/DDBJ whole genome shotgun (WGS) entry which is preliminary data.</text>
</comment>
<dbReference type="RefSeq" id="WP_136494275.1">
    <property type="nucleotide sequence ID" value="NZ_SSBS01000012.1"/>
</dbReference>
<name>A0AAQ2D6A7_9PSED</name>
<dbReference type="AlphaFoldDB" id="A0AAQ2D6A7"/>
<accession>A0AAQ2D6A7</accession>
<reference evidence="2 3" key="1">
    <citation type="submission" date="2019-04" db="EMBL/GenBank/DDBJ databases">
        <title>Draft genome sequence of Pseudomonas sp. M7D1 isolated from rhizosphere of plant the flowery desert.</title>
        <authorList>
            <person name="Poblete-Morales M."/>
            <person name="Plaza N."/>
            <person name="Corsini G."/>
            <person name="Silva E."/>
        </authorList>
    </citation>
    <scope>NUCLEOTIDE SEQUENCE [LARGE SCALE GENOMIC DNA]</scope>
    <source>
        <strain evidence="2 3">M7D1</strain>
    </source>
</reference>
<evidence type="ECO:0000259" key="1">
    <source>
        <dbReference type="Pfam" id="PF12973"/>
    </source>
</evidence>
<proteinExistence type="predicted"/>
<dbReference type="Pfam" id="PF12973">
    <property type="entry name" value="Cupin_7"/>
    <property type="match status" value="1"/>
</dbReference>
<evidence type="ECO:0000313" key="3">
    <source>
        <dbReference type="Proteomes" id="UP000310574"/>
    </source>
</evidence>
<dbReference type="Gene3D" id="2.60.120.10">
    <property type="entry name" value="Jelly Rolls"/>
    <property type="match status" value="1"/>
</dbReference>
<dbReference type="InterPro" id="IPR011051">
    <property type="entry name" value="RmlC_Cupin_sf"/>
</dbReference>
<dbReference type="EMBL" id="SSBS01000012">
    <property type="protein sequence ID" value="THF25791.1"/>
    <property type="molecule type" value="Genomic_DNA"/>
</dbReference>
<protein>
    <submittedName>
        <fullName evidence="2">Anti-sigma factor</fullName>
    </submittedName>
</protein>
<dbReference type="CDD" id="cd20303">
    <property type="entry name" value="cupin_ChrR_1"/>
    <property type="match status" value="1"/>
</dbReference>
<sequence length="219" mass="25028">MLVNADFTKKIFLTPDEYQWVPSPQEGIERIMLDRVGDERARATSIVRYANSSYFPQHTHPGGEEIFVLSGILSEEHGHYPEGWYIRNPPGSTHQPFSIEGAVIFVKLWQMQSGDQRYVRVNTRDPSNWQRDGNRDICLLFDNEREHVMLVCIEANSKLLKNPIEGFEILVLNGELLDEVRRYVRGSWIRVPAGEAASLLTGNNGATIYLKTSHLTKKT</sequence>
<evidence type="ECO:0000313" key="2">
    <source>
        <dbReference type="EMBL" id="THF25791.1"/>
    </source>
</evidence>
<dbReference type="SUPFAM" id="SSF51182">
    <property type="entry name" value="RmlC-like cupins"/>
    <property type="match status" value="2"/>
</dbReference>
<gene>
    <name evidence="2" type="ORF">E5170_28310</name>
</gene>
<feature type="domain" description="ChrR-like cupin" evidence="1">
    <location>
        <begin position="9"/>
        <end position="112"/>
    </location>
</feature>
<dbReference type="InterPro" id="IPR025979">
    <property type="entry name" value="ChrR-like_cupin_dom"/>
</dbReference>
<dbReference type="InterPro" id="IPR014710">
    <property type="entry name" value="RmlC-like_jellyroll"/>
</dbReference>